<dbReference type="InterPro" id="IPR036890">
    <property type="entry name" value="HATPase_C_sf"/>
</dbReference>
<dbReference type="Proteomes" id="UP001203423">
    <property type="component" value="Unassembled WGS sequence"/>
</dbReference>
<evidence type="ECO:0000313" key="3">
    <source>
        <dbReference type="Proteomes" id="UP001203423"/>
    </source>
</evidence>
<keyword evidence="2" id="KW-0547">Nucleotide-binding</keyword>
<sequence>MFNLQINLNKSNIDQIQVCKDVDDFLTLHVTEKQKFRTVTCIMEVLANLIEHTDESLNKVIIIVHCDSHEIVIDILDDANFTLLKAPEECPEADELSGRGLWILEQWMDEVNFQPTISGTHLRLSLKR</sequence>
<keyword evidence="2" id="KW-0067">ATP-binding</keyword>
<evidence type="ECO:0000313" key="2">
    <source>
        <dbReference type="EMBL" id="MCL1124911.1"/>
    </source>
</evidence>
<gene>
    <name evidence="2" type="ORF">L2764_10605</name>
</gene>
<name>A0ABT0LCK2_9GAMM</name>
<dbReference type="Gene3D" id="3.30.565.10">
    <property type="entry name" value="Histidine kinase-like ATPase, C-terminal domain"/>
    <property type="match status" value="1"/>
</dbReference>
<organism evidence="2 3">
    <name type="scientific">Shewanella surugensis</name>
    <dbReference type="NCBI Taxonomy" id="212020"/>
    <lineage>
        <taxon>Bacteria</taxon>
        <taxon>Pseudomonadati</taxon>
        <taxon>Pseudomonadota</taxon>
        <taxon>Gammaproteobacteria</taxon>
        <taxon>Alteromonadales</taxon>
        <taxon>Shewanellaceae</taxon>
        <taxon>Shewanella</taxon>
    </lineage>
</organism>
<dbReference type="CDD" id="cd16936">
    <property type="entry name" value="HATPase_RsbW-like"/>
    <property type="match status" value="1"/>
</dbReference>
<accession>A0ABT0LCK2</accession>
<feature type="domain" description="Histidine kinase/HSP90-like ATPase" evidence="1">
    <location>
        <begin position="27"/>
        <end position="125"/>
    </location>
</feature>
<dbReference type="RefSeq" id="WP_248940187.1">
    <property type="nucleotide sequence ID" value="NZ_JAKIKS010000034.1"/>
</dbReference>
<dbReference type="Pfam" id="PF13581">
    <property type="entry name" value="HATPase_c_2"/>
    <property type="match status" value="1"/>
</dbReference>
<proteinExistence type="predicted"/>
<dbReference type="SUPFAM" id="SSF55874">
    <property type="entry name" value="ATPase domain of HSP90 chaperone/DNA topoisomerase II/histidine kinase"/>
    <property type="match status" value="1"/>
</dbReference>
<reference evidence="2 3" key="1">
    <citation type="submission" date="2022-01" db="EMBL/GenBank/DDBJ databases">
        <title>Whole genome-based taxonomy of the Shewanellaceae.</title>
        <authorList>
            <person name="Martin-Rodriguez A.J."/>
        </authorList>
    </citation>
    <scope>NUCLEOTIDE SEQUENCE [LARGE SCALE GENOMIC DNA]</scope>
    <source>
        <strain evidence="2 3">DSM 17177</strain>
    </source>
</reference>
<dbReference type="InterPro" id="IPR003594">
    <property type="entry name" value="HATPase_dom"/>
</dbReference>
<dbReference type="EMBL" id="JAKIKS010000034">
    <property type="protein sequence ID" value="MCL1124911.1"/>
    <property type="molecule type" value="Genomic_DNA"/>
</dbReference>
<keyword evidence="3" id="KW-1185">Reference proteome</keyword>
<dbReference type="GO" id="GO:0005524">
    <property type="term" value="F:ATP binding"/>
    <property type="evidence" value="ECO:0007669"/>
    <property type="project" value="UniProtKB-KW"/>
</dbReference>
<comment type="caution">
    <text evidence="2">The sequence shown here is derived from an EMBL/GenBank/DDBJ whole genome shotgun (WGS) entry which is preliminary data.</text>
</comment>
<protein>
    <submittedName>
        <fullName evidence="2">ATP-binding protein</fullName>
    </submittedName>
</protein>
<evidence type="ECO:0000259" key="1">
    <source>
        <dbReference type="Pfam" id="PF13581"/>
    </source>
</evidence>